<protein>
    <recommendedName>
        <fullName evidence="3">phospholipase D</fullName>
        <ecNumber evidence="3">3.1.4.4</ecNumber>
    </recommendedName>
</protein>
<dbReference type="CDD" id="cd09170">
    <property type="entry name" value="PLDc_Nuc"/>
    <property type="match status" value="1"/>
</dbReference>
<dbReference type="RefSeq" id="WP_136383677.1">
    <property type="nucleotide sequence ID" value="NZ_SSOD01000003.1"/>
</dbReference>
<organism evidence="9 10">
    <name type="scientific">Pseudothauera rhizosphaerae</name>
    <dbReference type="NCBI Taxonomy" id="2565932"/>
    <lineage>
        <taxon>Bacteria</taxon>
        <taxon>Pseudomonadati</taxon>
        <taxon>Pseudomonadota</taxon>
        <taxon>Betaproteobacteria</taxon>
        <taxon>Rhodocyclales</taxon>
        <taxon>Zoogloeaceae</taxon>
        <taxon>Pseudothauera</taxon>
    </lineage>
</organism>
<evidence type="ECO:0000256" key="6">
    <source>
        <dbReference type="ARBA" id="ARBA00023098"/>
    </source>
</evidence>
<dbReference type="InterPro" id="IPR025202">
    <property type="entry name" value="PLD-like_dom"/>
</dbReference>
<name>A0A4S4AVH2_9RHOO</name>
<feature type="chain" id="PRO_5020519907" description="phospholipase D" evidence="7">
    <location>
        <begin position="20"/>
        <end position="184"/>
    </location>
</feature>
<comment type="catalytic activity">
    <reaction evidence="1">
        <text>a 1,2-diacyl-sn-glycero-3-phosphocholine + H2O = a 1,2-diacyl-sn-glycero-3-phosphate + choline + H(+)</text>
        <dbReference type="Rhea" id="RHEA:14445"/>
        <dbReference type="ChEBI" id="CHEBI:15354"/>
        <dbReference type="ChEBI" id="CHEBI:15377"/>
        <dbReference type="ChEBI" id="CHEBI:15378"/>
        <dbReference type="ChEBI" id="CHEBI:57643"/>
        <dbReference type="ChEBI" id="CHEBI:58608"/>
        <dbReference type="EC" id="3.1.4.4"/>
    </reaction>
</comment>
<comment type="caution">
    <text evidence="9">The sequence shown here is derived from an EMBL/GenBank/DDBJ whole genome shotgun (WGS) entry which is preliminary data.</text>
</comment>
<dbReference type="OrthoDB" id="5294698at2"/>
<dbReference type="Gene3D" id="3.30.870.10">
    <property type="entry name" value="Endonuclease Chain A"/>
    <property type="match status" value="1"/>
</dbReference>
<dbReference type="PANTHER" id="PTHR43856">
    <property type="entry name" value="CARDIOLIPIN HYDROLASE"/>
    <property type="match status" value="1"/>
</dbReference>
<evidence type="ECO:0000259" key="8">
    <source>
        <dbReference type="Pfam" id="PF13091"/>
    </source>
</evidence>
<dbReference type="GO" id="GO:0016042">
    <property type="term" value="P:lipid catabolic process"/>
    <property type="evidence" value="ECO:0007669"/>
    <property type="project" value="UniProtKB-KW"/>
</dbReference>
<gene>
    <name evidence="9" type="ORF">E6O51_03915</name>
</gene>
<keyword evidence="5" id="KW-0442">Lipid degradation</keyword>
<keyword evidence="6" id="KW-0443">Lipid metabolism</keyword>
<keyword evidence="10" id="KW-1185">Reference proteome</keyword>
<feature type="domain" description="Phospholipase D-like" evidence="8">
    <location>
        <begin position="45"/>
        <end position="168"/>
    </location>
</feature>
<evidence type="ECO:0000256" key="3">
    <source>
        <dbReference type="ARBA" id="ARBA00012027"/>
    </source>
</evidence>
<evidence type="ECO:0000256" key="1">
    <source>
        <dbReference type="ARBA" id="ARBA00000798"/>
    </source>
</evidence>
<proteinExistence type="inferred from homology"/>
<keyword evidence="7" id="KW-0732">Signal</keyword>
<evidence type="ECO:0000256" key="5">
    <source>
        <dbReference type="ARBA" id="ARBA00022963"/>
    </source>
</evidence>
<dbReference type="GO" id="GO:0016891">
    <property type="term" value="F:RNA endonuclease activity producing 5'-phosphomonoesters, hydrolytic mechanism"/>
    <property type="evidence" value="ECO:0007669"/>
    <property type="project" value="TreeGrafter"/>
</dbReference>
<dbReference type="AlphaFoldDB" id="A0A4S4AVH2"/>
<evidence type="ECO:0000256" key="2">
    <source>
        <dbReference type="ARBA" id="ARBA00008664"/>
    </source>
</evidence>
<keyword evidence="4" id="KW-0378">Hydrolase</keyword>
<dbReference type="Pfam" id="PF13091">
    <property type="entry name" value="PLDc_2"/>
    <property type="match status" value="1"/>
</dbReference>
<dbReference type="SUPFAM" id="SSF56024">
    <property type="entry name" value="Phospholipase D/nuclease"/>
    <property type="match status" value="1"/>
</dbReference>
<dbReference type="PANTHER" id="PTHR43856:SF1">
    <property type="entry name" value="MITOCHONDRIAL CARDIOLIPIN HYDROLASE"/>
    <property type="match status" value="1"/>
</dbReference>
<dbReference type="GO" id="GO:0004630">
    <property type="term" value="F:phospholipase D activity"/>
    <property type="evidence" value="ECO:0007669"/>
    <property type="project" value="UniProtKB-EC"/>
</dbReference>
<evidence type="ECO:0000313" key="9">
    <source>
        <dbReference type="EMBL" id="THF63225.1"/>
    </source>
</evidence>
<evidence type="ECO:0000256" key="4">
    <source>
        <dbReference type="ARBA" id="ARBA00022801"/>
    </source>
</evidence>
<evidence type="ECO:0000256" key="7">
    <source>
        <dbReference type="SAM" id="SignalP"/>
    </source>
</evidence>
<sequence>MRKRAGVLLLALAALPAVAGQVLPAQGSVEVAFSPADDPESVLLGVIGAARRTLHVQAYIFTSRKLAAALIEAHRRGVKVEVLADAEMHKRGRNALPQLLEAGIPVAFETGYAAAHNKVLIADAAGPGCAVATGSYNYTWSARERNAENLLVLRNHCPLAQTYLRNWQRHREAATLVRSLPWKP</sequence>
<reference evidence="9 10" key="1">
    <citation type="submission" date="2019-04" db="EMBL/GenBank/DDBJ databases">
        <title>Azoarcus rhizosphaerae sp. nov. isolated from rhizosphere of Ficus religiosa.</title>
        <authorList>
            <person name="Lin S.-Y."/>
            <person name="Hameed A."/>
            <person name="Hsu Y.-H."/>
            <person name="Young C.-C."/>
        </authorList>
    </citation>
    <scope>NUCLEOTIDE SEQUENCE [LARGE SCALE GENOMIC DNA]</scope>
    <source>
        <strain evidence="9 10">CC-YHH848</strain>
    </source>
</reference>
<dbReference type="InterPro" id="IPR051406">
    <property type="entry name" value="PLD_domain"/>
</dbReference>
<accession>A0A4S4AVH2</accession>
<dbReference type="EC" id="3.1.4.4" evidence="3"/>
<comment type="similarity">
    <text evidence="2">Belongs to the phospholipase D family.</text>
</comment>
<feature type="signal peptide" evidence="7">
    <location>
        <begin position="1"/>
        <end position="19"/>
    </location>
</feature>
<dbReference type="Proteomes" id="UP000307956">
    <property type="component" value="Unassembled WGS sequence"/>
</dbReference>
<dbReference type="EMBL" id="SSOD01000003">
    <property type="protein sequence ID" value="THF63225.1"/>
    <property type="molecule type" value="Genomic_DNA"/>
</dbReference>
<evidence type="ECO:0000313" key="10">
    <source>
        <dbReference type="Proteomes" id="UP000307956"/>
    </source>
</evidence>